<dbReference type="VEuPathDB" id="FungiDB:PNEJI1_002993"/>
<sequence length="1040" mass="120747">MNHSIKWNIMLYRTMMDLQETIEAYKRSELNQNDTSLKKEHESIPKSPIFLKKVPLNSIYTKTLQNDSSIKAGLNSLNDDNFKQRTLPFSLSGIVKKHNYLNSLSNYEDISKQEDLMYNKTILKEKNSKKIPENNFEVCIHEKTPSKFLNFTNHLHNSPLLQGNVAMESQLSISKNPWRNKLSGFSPPTKRKNMAIESSENGDSIVFTGTENSLVDSTDIFSNTKKQKILQPNFNQLNIPLANIGNISKDSSKFNQKKINVSDQNNGGVGLLFSGLEKNAELLHTNSQLLSIKQKTKDVKSKFFGFQKFLDGLGRDHNSLHKEIIKWSNEIKSFQTDIIKSRESLQGIIHQCEVLTRQGKLNSKVHKQLGEVKEELVKQNMYRKSLQEKNFKDATLLAEERDKVRFLENQLIIERKEKDNQYNKFLKEHEFFERLLQNFYEETQKNENTLKNIFTRWYEYIHNDYCILFLLGLMNLNFHAGSNIFDPFLKEIREKWQKYSKESLSIYSDIKNFHSNILSSNNKRIEDLENNIKQANIIIKEKEEYESVKKTDDFVQLAKSFQLEIEGLKIHLEKFKTDFEKPFHLNNNNNNENYLDKFQNIKEISEKLKITEKNHEQLSNENIKLQNIIKDMKQELKVSKDECDSLKSKMINLENSNSLFMDLSNNNELKKQYEKEIADYERRVLKLKETEQAKFDNIIKSKDNKINKLEKEILLLKSLNNDKNNIDDKLSYKEKLICMVGLEKAELIEKIADQDNTINSLKFEITKLLKNNFSDDINKDSQKIRISHSSNRIIHQTPGKSNNPSKININTPIHLVSQIISPPSENKIKRVHSSSLEYVNNENKINSRLTKNIENCLRDETVAGNLESLNDDLVSAFIEVPKKLLNSPSQEDHSLLEKIDSPLVFFDNTANTQHKSLGSAQLVSQSLVSSGKDNKKSIINNNNVYKNYKDENIETITPEHLSLDANSSKNIENGLRKKNQDKQKISKKAQNEYSNNDANFWLTAQLGNSTDQKSYSTRSITNTYKKKKNDTTLTYLILRK</sequence>
<dbReference type="STRING" id="1209962.L0P9G5"/>
<dbReference type="EMBL" id="CAKM01000114">
    <property type="protein sequence ID" value="CCJ28734.1"/>
    <property type="molecule type" value="Genomic_DNA"/>
</dbReference>
<comment type="caution">
    <text evidence="2">The sequence shown here is derived from an EMBL/GenBank/DDBJ whole genome shotgun (WGS) entry which is preliminary data.</text>
</comment>
<gene>
    <name evidence="2" type="ORF">PNEJI1_002993</name>
</gene>
<accession>L0P9G5</accession>
<dbReference type="FunCoup" id="L0P9G5">
    <property type="interactions" value="1"/>
</dbReference>
<evidence type="ECO:0000256" key="1">
    <source>
        <dbReference type="SAM" id="Coils"/>
    </source>
</evidence>
<proteinExistence type="predicted"/>
<protein>
    <submittedName>
        <fullName evidence="2">Uncharacterized protein</fullName>
    </submittedName>
</protein>
<evidence type="ECO:0000313" key="3">
    <source>
        <dbReference type="Proteomes" id="UP000010422"/>
    </source>
</evidence>
<feature type="coiled-coil region" evidence="1">
    <location>
        <begin position="518"/>
        <end position="545"/>
    </location>
</feature>
<dbReference type="Proteomes" id="UP000010422">
    <property type="component" value="Unassembled WGS sequence"/>
</dbReference>
<name>L0P9G5_PNEJI</name>
<evidence type="ECO:0000313" key="2">
    <source>
        <dbReference type="EMBL" id="CCJ28734.1"/>
    </source>
</evidence>
<keyword evidence="1" id="KW-0175">Coiled coil</keyword>
<organism evidence="3">
    <name type="scientific">Pneumocystis jirovecii</name>
    <name type="common">Human pneumocystis pneumonia agent</name>
    <dbReference type="NCBI Taxonomy" id="42068"/>
    <lineage>
        <taxon>Eukaryota</taxon>
        <taxon>Fungi</taxon>
        <taxon>Dikarya</taxon>
        <taxon>Ascomycota</taxon>
        <taxon>Taphrinomycotina</taxon>
        <taxon>Pneumocystomycetes</taxon>
        <taxon>Pneumocystaceae</taxon>
        <taxon>Pneumocystis</taxon>
    </lineage>
</organism>
<reference evidence="2 3" key="1">
    <citation type="journal article" date="2012" name="MBio">
        <title>De novo assembly of the Pneumocystis jirovecii genome from a single bronchoalveolar lavage fluid specimen from a patient.</title>
        <authorList>
            <person name="Cisse O.H."/>
            <person name="Pagni M."/>
            <person name="Hauser P.M."/>
        </authorList>
    </citation>
    <scope>NUCLEOTIDE SEQUENCE [LARGE SCALE GENOMIC DNA]</scope>
    <source>
        <strain evidence="2 3">SE8</strain>
    </source>
</reference>
<dbReference type="InParanoid" id="L0P9G5"/>
<feature type="coiled-coil region" evidence="1">
    <location>
        <begin position="601"/>
        <end position="719"/>
    </location>
</feature>
<dbReference type="AlphaFoldDB" id="L0P9G5"/>